<dbReference type="GO" id="GO:0016747">
    <property type="term" value="F:acyltransferase activity, transferring groups other than amino-acyl groups"/>
    <property type="evidence" value="ECO:0007669"/>
    <property type="project" value="InterPro"/>
</dbReference>
<dbReference type="InterPro" id="IPR016181">
    <property type="entry name" value="Acyl_CoA_acyltransferase"/>
</dbReference>
<sequence length="169" mass="18638">MMFPTIVINREDPSSTDAQTLLDELSATLALFTGDGGQSRFSIRDVALERSRFLVARSGAATPLGCGAFRPLGEHIAEIKRLYARPGAEGVGGAILARLEKDAGQLGYLALWLGTHVKNRRAIEFYEKHGFHRIAPYGPYVSKAQWCCFEKRIDGQAPDNQRKATMRDA</sequence>
<dbReference type="Proteomes" id="UP000494205">
    <property type="component" value="Unassembled WGS sequence"/>
</dbReference>
<evidence type="ECO:0000313" key="7">
    <source>
        <dbReference type="Proteomes" id="UP000494205"/>
    </source>
</evidence>
<dbReference type="AlphaFoldDB" id="A0A2N7WT05"/>
<keyword evidence="6" id="KW-1185">Reference proteome</keyword>
<evidence type="ECO:0000256" key="1">
    <source>
        <dbReference type="ARBA" id="ARBA00022679"/>
    </source>
</evidence>
<dbReference type="SUPFAM" id="SSF55729">
    <property type="entry name" value="Acyl-CoA N-acyltransferases (Nat)"/>
    <property type="match status" value="1"/>
</dbReference>
<dbReference type="Proteomes" id="UP000235659">
    <property type="component" value="Unassembled WGS sequence"/>
</dbReference>
<evidence type="ECO:0000256" key="2">
    <source>
        <dbReference type="ARBA" id="ARBA00023315"/>
    </source>
</evidence>
<dbReference type="Gene3D" id="3.40.630.30">
    <property type="match status" value="1"/>
</dbReference>
<keyword evidence="2" id="KW-0012">Acyltransferase</keyword>
<name>A0A2N7WT05_9BURK</name>
<dbReference type="Pfam" id="PF00583">
    <property type="entry name" value="Acetyltransf_1"/>
    <property type="match status" value="1"/>
</dbReference>
<organism evidence="4 7">
    <name type="scientific">Paraburkholderia rhynchosiae</name>
    <dbReference type="NCBI Taxonomy" id="487049"/>
    <lineage>
        <taxon>Bacteria</taxon>
        <taxon>Pseudomonadati</taxon>
        <taxon>Pseudomonadota</taxon>
        <taxon>Betaproteobacteria</taxon>
        <taxon>Burkholderiales</taxon>
        <taxon>Burkholderiaceae</taxon>
        <taxon>Paraburkholderia</taxon>
    </lineage>
</organism>
<accession>A0A2N7WT05</accession>
<dbReference type="PANTHER" id="PTHR43877:SF2">
    <property type="entry name" value="AMINOALKYLPHOSPHONATE N-ACETYLTRANSFERASE-RELATED"/>
    <property type="match status" value="1"/>
</dbReference>
<dbReference type="InterPro" id="IPR000182">
    <property type="entry name" value="GNAT_dom"/>
</dbReference>
<dbReference type="InterPro" id="IPR050832">
    <property type="entry name" value="Bact_Acetyltransf"/>
</dbReference>
<dbReference type="OrthoDB" id="5355033at2"/>
<dbReference type="PANTHER" id="PTHR43877">
    <property type="entry name" value="AMINOALKYLPHOSPHONATE N-ACETYLTRANSFERASE-RELATED-RELATED"/>
    <property type="match status" value="1"/>
</dbReference>
<reference evidence="4 7" key="2">
    <citation type="submission" date="2020-04" db="EMBL/GenBank/DDBJ databases">
        <authorList>
            <person name="De Canck E."/>
        </authorList>
    </citation>
    <scope>NUCLEOTIDE SEQUENCE [LARGE SCALE GENOMIC DNA]</scope>
    <source>
        <strain evidence="4 7">LMG 27174</strain>
    </source>
</reference>
<gene>
    <name evidence="5" type="ORF">C0Z16_07225</name>
    <name evidence="4" type="ORF">LMG27174_02417</name>
</gene>
<dbReference type="PROSITE" id="PS51186">
    <property type="entry name" value="GNAT"/>
    <property type="match status" value="1"/>
</dbReference>
<dbReference type="EMBL" id="CADIJZ010000007">
    <property type="protein sequence ID" value="CAB3676473.1"/>
    <property type="molecule type" value="Genomic_DNA"/>
</dbReference>
<keyword evidence="1" id="KW-0808">Transferase</keyword>
<feature type="domain" description="N-acetyltransferase" evidence="3">
    <location>
        <begin position="6"/>
        <end position="154"/>
    </location>
</feature>
<protein>
    <submittedName>
        <fullName evidence="5">GNAT family N-acetyltransferase</fullName>
    </submittedName>
</protein>
<evidence type="ECO:0000313" key="4">
    <source>
        <dbReference type="EMBL" id="CAB3676473.1"/>
    </source>
</evidence>
<dbReference type="RefSeq" id="WP_102631486.1">
    <property type="nucleotide sequence ID" value="NZ_CADIJZ010000007.1"/>
</dbReference>
<evidence type="ECO:0000259" key="3">
    <source>
        <dbReference type="PROSITE" id="PS51186"/>
    </source>
</evidence>
<reference evidence="5 6" key="1">
    <citation type="submission" date="2018-01" db="EMBL/GenBank/DDBJ databases">
        <title>Whole genome analyses suggest that Burkholderia sensu lato contains two further novel genera in the rhizoxinica-symbiotica group Mycetohabitans gen. nov., and Trinickia gen. nov.: implications for the evolution of diazotrophy and nodulation in the Burkholderiaceae.</title>
        <authorList>
            <person name="Estrada-de los Santos P."/>
            <person name="Palmer M."/>
            <person name="Chavez-Ramirez B."/>
            <person name="Beukes C."/>
            <person name="Steenkamp E.T."/>
            <person name="Hirsch A.M."/>
            <person name="Manyaka P."/>
            <person name="Maluk M."/>
            <person name="Lafos M."/>
            <person name="Crook M."/>
            <person name="Gross E."/>
            <person name="Simon M.F."/>
            <person name="Bueno dos Reis Junior F."/>
            <person name="Poole P.S."/>
            <person name="Venter S.N."/>
            <person name="James E.K."/>
        </authorList>
    </citation>
    <scope>NUCLEOTIDE SEQUENCE [LARGE SCALE GENOMIC DNA]</scope>
    <source>
        <strain evidence="5 6">WSM 3937</strain>
    </source>
</reference>
<evidence type="ECO:0000313" key="6">
    <source>
        <dbReference type="Proteomes" id="UP000235659"/>
    </source>
</evidence>
<dbReference type="EMBL" id="PNXY01000004">
    <property type="protein sequence ID" value="PMS32606.1"/>
    <property type="molecule type" value="Genomic_DNA"/>
</dbReference>
<evidence type="ECO:0000313" key="5">
    <source>
        <dbReference type="EMBL" id="PMS32606.1"/>
    </source>
</evidence>
<proteinExistence type="predicted"/>